<accession>A0A318YCU8</accession>
<dbReference type="EMBL" id="KZ821471">
    <property type="protein sequence ID" value="PYH31824.1"/>
    <property type="molecule type" value="Genomic_DNA"/>
</dbReference>
<name>A0A318YCU8_ASPNB</name>
<feature type="region of interest" description="Disordered" evidence="1">
    <location>
        <begin position="1"/>
        <end position="20"/>
    </location>
</feature>
<evidence type="ECO:0000313" key="2">
    <source>
        <dbReference type="EMBL" id="PYH31824.1"/>
    </source>
</evidence>
<dbReference type="GeneID" id="37127883"/>
<dbReference type="Proteomes" id="UP000247647">
    <property type="component" value="Unassembled WGS sequence"/>
</dbReference>
<gene>
    <name evidence="2" type="ORF">BO87DRAFT_399277</name>
</gene>
<reference evidence="2" key="1">
    <citation type="submission" date="2016-12" db="EMBL/GenBank/DDBJ databases">
        <title>The genomes of Aspergillus section Nigri reveals drivers in fungal speciation.</title>
        <authorList>
            <consortium name="DOE Joint Genome Institute"/>
            <person name="Vesth T.C."/>
            <person name="Nybo J."/>
            <person name="Theobald S."/>
            <person name="Brandl J."/>
            <person name="Frisvad J.C."/>
            <person name="Nielsen K.F."/>
            <person name="Lyhne E.K."/>
            <person name="Kogle M.E."/>
            <person name="Kuo A."/>
            <person name="Riley R."/>
            <person name="Clum A."/>
            <person name="Nolan M."/>
            <person name="Lipzen A."/>
            <person name="Salamov A."/>
            <person name="Henrissat B."/>
            <person name="Wiebenga A."/>
            <person name="De Vries R.P."/>
            <person name="Grigoriev I.V."/>
            <person name="Mortensen U.H."/>
            <person name="Andersen M.R."/>
            <person name="Baker S.E."/>
        </authorList>
    </citation>
    <scope>NUCLEOTIDE SEQUENCE [LARGE SCALE GENOMIC DNA]</scope>
    <source>
        <strain evidence="2">CBS 115656</strain>
    </source>
</reference>
<dbReference type="RefSeq" id="XP_025477302.1">
    <property type="nucleotide sequence ID" value="XM_025625427.1"/>
</dbReference>
<protein>
    <submittedName>
        <fullName evidence="2">Uncharacterized protein</fullName>
    </submittedName>
</protein>
<evidence type="ECO:0000313" key="3">
    <source>
        <dbReference type="Proteomes" id="UP000247647"/>
    </source>
</evidence>
<proteinExistence type="predicted"/>
<organism evidence="2 3">
    <name type="scientific">Aspergillus neoniger (strain CBS 115656)</name>
    <dbReference type="NCBI Taxonomy" id="1448310"/>
    <lineage>
        <taxon>Eukaryota</taxon>
        <taxon>Fungi</taxon>
        <taxon>Dikarya</taxon>
        <taxon>Ascomycota</taxon>
        <taxon>Pezizomycotina</taxon>
        <taxon>Eurotiomycetes</taxon>
        <taxon>Eurotiomycetidae</taxon>
        <taxon>Eurotiales</taxon>
        <taxon>Aspergillaceae</taxon>
        <taxon>Aspergillus</taxon>
        <taxon>Aspergillus subgen. Circumdati</taxon>
    </lineage>
</organism>
<dbReference type="AlphaFoldDB" id="A0A318YCU8"/>
<sequence>MRTNNGGSGESPLFGSFDSPCRRMQNTAHGGVAPRHHHVSWEHALHDELTQSRGQSGMLGLHTRMYLGGELAKKCAAGDQLKVSSTFLLDFHPRRTTAATGAGGRCPAHGEKYFSFIYFFPKGTIAGAVETIQSSTAVRSFIGGGQVQRKWNPPSLATEQPPQDEAIQDGQITSVLVMACDGWRSGHGVGVLLCRFDAFHTALGTYAKKSRIRSFVQVHCNQRSRTKYTV</sequence>
<keyword evidence="3" id="KW-1185">Reference proteome</keyword>
<evidence type="ECO:0000256" key="1">
    <source>
        <dbReference type="SAM" id="MobiDB-lite"/>
    </source>
</evidence>
<dbReference type="OrthoDB" id="10491327at2759"/>